<accession>A0A9E7RVZ2</accession>
<dbReference type="RefSeq" id="WP_191216484.1">
    <property type="nucleotide sequence ID" value="NZ_CP104550.1"/>
</dbReference>
<dbReference type="Proteomes" id="UP001065373">
    <property type="component" value="Chromosome"/>
</dbReference>
<proteinExistence type="predicted"/>
<protein>
    <submittedName>
        <fullName evidence="2">Uncharacterized protein</fullName>
    </submittedName>
</protein>
<reference evidence="1 3" key="2">
    <citation type="submission" date="2023-12" db="EMBL/GenBank/DDBJ databases">
        <title>Phenotypic and Genomic Characterization of Methanothermobacter wolfeii Strain BSEL, a CO2-Capturing Archaeon with Minimal Nutrient Requirements.</title>
        <authorList>
            <person name="Ale Enriquez F."/>
            <person name="Ahring B.K."/>
        </authorList>
    </citation>
    <scope>NUCLEOTIDE SEQUENCE [LARGE SCALE GENOMIC DNA]</scope>
    <source>
        <strain evidence="1 3">BSEL-1</strain>
    </source>
</reference>
<dbReference type="GeneID" id="58978385"/>
<organism evidence="2">
    <name type="scientific">Methanothermobacter wolfeii</name>
    <name type="common">Methanobacterium wolfei</name>
    <dbReference type="NCBI Taxonomy" id="145261"/>
    <lineage>
        <taxon>Archaea</taxon>
        <taxon>Methanobacteriati</taxon>
        <taxon>Methanobacteriota</taxon>
        <taxon>Methanomada group</taxon>
        <taxon>Methanobacteria</taxon>
        <taxon>Methanobacteriales</taxon>
        <taxon>Methanobacteriaceae</taxon>
        <taxon>Methanothermobacter</taxon>
    </lineage>
</organism>
<dbReference type="AlphaFoldDB" id="A0A9E7RVZ2"/>
<dbReference type="EMBL" id="JAXUHJ010000014">
    <property type="protein sequence ID" value="MEJ8543360.1"/>
    <property type="molecule type" value="Genomic_DNA"/>
</dbReference>
<sequence length="58" mass="6740">MSAEPYPLLILSCTLRGSQPILYLGCYEYSLIIFYFTNHDIINPVFFRGRLLNGRIII</sequence>
<gene>
    <name evidence="2" type="ORF">N5910_03845</name>
    <name evidence="1" type="ORF">U2150_07665</name>
</gene>
<dbReference type="Proteomes" id="UP001369247">
    <property type="component" value="Unassembled WGS sequence"/>
</dbReference>
<evidence type="ECO:0000313" key="3">
    <source>
        <dbReference type="Proteomes" id="UP001369247"/>
    </source>
</evidence>
<name>A0A9E7RVZ2_METWO</name>
<evidence type="ECO:0000313" key="2">
    <source>
        <dbReference type="EMBL" id="UXH32427.1"/>
    </source>
</evidence>
<keyword evidence="3" id="KW-1185">Reference proteome</keyword>
<evidence type="ECO:0000313" key="1">
    <source>
        <dbReference type="EMBL" id="MEJ8543360.1"/>
    </source>
</evidence>
<reference evidence="2" key="1">
    <citation type="submission" date="2022-09" db="EMBL/GenBank/DDBJ databases">
        <title>Characterization of three MwoI isoschizomers from sequenced genome and metagenomes.</title>
        <authorList>
            <person name="Fomenkov A."/>
            <person name="Xu S.Y."/>
            <person name="Roberts R.J."/>
        </authorList>
    </citation>
    <scope>NUCLEOTIDE SEQUENCE</scope>
    <source>
        <strain evidence="2">DSM 2970</strain>
    </source>
</reference>
<dbReference type="EMBL" id="CP104550">
    <property type="protein sequence ID" value="UXH32427.1"/>
    <property type="molecule type" value="Genomic_DNA"/>
</dbReference>